<dbReference type="EMBL" id="JAFEKC020000014">
    <property type="protein sequence ID" value="KAK0511200.1"/>
    <property type="molecule type" value="Genomic_DNA"/>
</dbReference>
<comment type="caution">
    <text evidence="3">The sequence shown here is derived from an EMBL/GenBank/DDBJ whole genome shotgun (WGS) entry which is preliminary data.</text>
</comment>
<evidence type="ECO:0008006" key="5">
    <source>
        <dbReference type="Google" id="ProtNLM"/>
    </source>
</evidence>
<organism evidence="3 4">
    <name type="scientific">Cladonia borealis</name>
    <dbReference type="NCBI Taxonomy" id="184061"/>
    <lineage>
        <taxon>Eukaryota</taxon>
        <taxon>Fungi</taxon>
        <taxon>Dikarya</taxon>
        <taxon>Ascomycota</taxon>
        <taxon>Pezizomycotina</taxon>
        <taxon>Lecanoromycetes</taxon>
        <taxon>OSLEUM clade</taxon>
        <taxon>Lecanoromycetidae</taxon>
        <taxon>Lecanorales</taxon>
        <taxon>Lecanorineae</taxon>
        <taxon>Cladoniaceae</taxon>
        <taxon>Cladonia</taxon>
    </lineage>
</organism>
<evidence type="ECO:0000313" key="4">
    <source>
        <dbReference type="Proteomes" id="UP001166286"/>
    </source>
</evidence>
<protein>
    <recommendedName>
        <fullName evidence="5">Mid2 domain-containing protein</fullName>
    </recommendedName>
</protein>
<sequence length="298" mass="31721">MPQLVSPVYSGAFVLSILLQFHLVFAQSCYFPDGTNAPDHTPCNGSVSVSHCCEPGDTCLTTSLCYQAADLSINTGTCTDKTWKDPSCFQQCPISADYKTPYVNTLYRCDWNYWCCSAGGNETSCCNDPNVASFSVTRLDIPAAIYNGSGFASGFTVAPVQGLNTQSSVSALSSTSVTHPTTTGAPLLSAPACRNLTSSPNPTTVGIGAGLGVGIPLLIALGSVSFLLLRERRRSRNLLQVVIEGPRSRDQGPYNDISALKEGKAGAVELQGVQMEIEMQGSAQYHELPSRKASQSRR</sequence>
<proteinExistence type="predicted"/>
<keyword evidence="1" id="KW-1133">Transmembrane helix</keyword>
<dbReference type="AlphaFoldDB" id="A0AA39V7Y1"/>
<name>A0AA39V7Y1_9LECA</name>
<accession>A0AA39V7Y1</accession>
<reference evidence="3" key="1">
    <citation type="submission" date="2023-03" db="EMBL/GenBank/DDBJ databases">
        <title>Complete genome of Cladonia borealis.</title>
        <authorList>
            <person name="Park H."/>
        </authorList>
    </citation>
    <scope>NUCLEOTIDE SEQUENCE</scope>
    <source>
        <strain evidence="3">ANT050790</strain>
    </source>
</reference>
<evidence type="ECO:0000313" key="3">
    <source>
        <dbReference type="EMBL" id="KAK0511200.1"/>
    </source>
</evidence>
<feature type="chain" id="PRO_5041208998" description="Mid2 domain-containing protein" evidence="2">
    <location>
        <begin position="27"/>
        <end position="298"/>
    </location>
</feature>
<gene>
    <name evidence="3" type="ORF">JMJ35_006752</name>
</gene>
<dbReference type="Proteomes" id="UP001166286">
    <property type="component" value="Unassembled WGS sequence"/>
</dbReference>
<keyword evidence="1" id="KW-0472">Membrane</keyword>
<keyword evidence="1" id="KW-0812">Transmembrane</keyword>
<keyword evidence="4" id="KW-1185">Reference proteome</keyword>
<evidence type="ECO:0000256" key="1">
    <source>
        <dbReference type="SAM" id="Phobius"/>
    </source>
</evidence>
<feature type="signal peptide" evidence="2">
    <location>
        <begin position="1"/>
        <end position="26"/>
    </location>
</feature>
<keyword evidence="2" id="KW-0732">Signal</keyword>
<evidence type="ECO:0000256" key="2">
    <source>
        <dbReference type="SAM" id="SignalP"/>
    </source>
</evidence>
<feature type="transmembrane region" description="Helical" evidence="1">
    <location>
        <begin position="205"/>
        <end position="229"/>
    </location>
</feature>